<dbReference type="EMBL" id="CM003604">
    <property type="protein sequence ID" value="KYP75115.1"/>
    <property type="molecule type" value="Genomic_DNA"/>
</dbReference>
<dbReference type="AlphaFoldDB" id="A0A151U704"/>
<keyword evidence="3" id="KW-1185">Reference proteome</keyword>
<gene>
    <name evidence="2" type="ORF">KK1_007812</name>
</gene>
<evidence type="ECO:0000256" key="1">
    <source>
        <dbReference type="SAM" id="Phobius"/>
    </source>
</evidence>
<keyword evidence="1" id="KW-0472">Membrane</keyword>
<reference evidence="2 3" key="1">
    <citation type="journal article" date="2012" name="Nat. Biotechnol.">
        <title>Draft genome sequence of pigeonpea (Cajanus cajan), an orphan legume crop of resource-poor farmers.</title>
        <authorList>
            <person name="Varshney R.K."/>
            <person name="Chen W."/>
            <person name="Li Y."/>
            <person name="Bharti A.K."/>
            <person name="Saxena R.K."/>
            <person name="Schlueter J.A."/>
            <person name="Donoghue M.T."/>
            <person name="Azam S."/>
            <person name="Fan G."/>
            <person name="Whaley A.M."/>
            <person name="Farmer A.D."/>
            <person name="Sheridan J."/>
            <person name="Iwata A."/>
            <person name="Tuteja R."/>
            <person name="Penmetsa R.V."/>
            <person name="Wu W."/>
            <person name="Upadhyaya H.D."/>
            <person name="Yang S.P."/>
            <person name="Shah T."/>
            <person name="Saxena K.B."/>
            <person name="Michael T."/>
            <person name="McCombie W.R."/>
            <person name="Yang B."/>
            <person name="Zhang G."/>
            <person name="Yang H."/>
            <person name="Wang J."/>
            <person name="Spillane C."/>
            <person name="Cook D.R."/>
            <person name="May G.D."/>
            <person name="Xu X."/>
            <person name="Jackson S.A."/>
        </authorList>
    </citation>
    <scope>NUCLEOTIDE SEQUENCE [LARGE SCALE GENOMIC DNA]</scope>
    <source>
        <strain evidence="3">cv. Asha</strain>
    </source>
</reference>
<feature type="transmembrane region" description="Helical" evidence="1">
    <location>
        <begin position="74"/>
        <end position="92"/>
    </location>
</feature>
<feature type="transmembrane region" description="Helical" evidence="1">
    <location>
        <begin position="42"/>
        <end position="62"/>
    </location>
</feature>
<proteinExistence type="predicted"/>
<sequence length="105" mass="11877">MAEMASMAIRADNPSKDHPADLSFVAWVADDWAKLPNTVSKLAVVSIWACASFLPLIAQLSLEHPLVIHYHFKRLFLFLPSTHIYLLLYHSIATYTKNQQPNSIN</sequence>
<keyword evidence="1" id="KW-1133">Transmembrane helix</keyword>
<evidence type="ECO:0000313" key="3">
    <source>
        <dbReference type="Proteomes" id="UP000075243"/>
    </source>
</evidence>
<protein>
    <submittedName>
        <fullName evidence="2">Uncharacterized protein</fullName>
    </submittedName>
</protein>
<keyword evidence="1" id="KW-0812">Transmembrane</keyword>
<organism evidence="2 3">
    <name type="scientific">Cajanus cajan</name>
    <name type="common">Pigeon pea</name>
    <name type="synonym">Cajanus indicus</name>
    <dbReference type="NCBI Taxonomy" id="3821"/>
    <lineage>
        <taxon>Eukaryota</taxon>
        <taxon>Viridiplantae</taxon>
        <taxon>Streptophyta</taxon>
        <taxon>Embryophyta</taxon>
        <taxon>Tracheophyta</taxon>
        <taxon>Spermatophyta</taxon>
        <taxon>Magnoliopsida</taxon>
        <taxon>eudicotyledons</taxon>
        <taxon>Gunneridae</taxon>
        <taxon>Pentapetalae</taxon>
        <taxon>rosids</taxon>
        <taxon>fabids</taxon>
        <taxon>Fabales</taxon>
        <taxon>Fabaceae</taxon>
        <taxon>Papilionoideae</taxon>
        <taxon>50 kb inversion clade</taxon>
        <taxon>NPAAA clade</taxon>
        <taxon>indigoferoid/millettioid clade</taxon>
        <taxon>Phaseoleae</taxon>
        <taxon>Cajanus</taxon>
    </lineage>
</organism>
<dbReference type="Gramene" id="C.cajan_07606.t">
    <property type="protein sequence ID" value="C.cajan_07606.t.cds1"/>
    <property type="gene ID" value="C.cajan_07606"/>
</dbReference>
<accession>A0A151U704</accession>
<dbReference type="Proteomes" id="UP000075243">
    <property type="component" value="Chromosome 2"/>
</dbReference>
<evidence type="ECO:0000313" key="2">
    <source>
        <dbReference type="EMBL" id="KYP75115.1"/>
    </source>
</evidence>
<name>A0A151U704_CAJCA</name>